<dbReference type="GO" id="GO:0005986">
    <property type="term" value="P:sucrose biosynthetic process"/>
    <property type="evidence" value="ECO:0007669"/>
    <property type="project" value="TreeGrafter"/>
</dbReference>
<gene>
    <name evidence="5" type="ORF">HU200_004705</name>
</gene>
<dbReference type="GO" id="GO:0006094">
    <property type="term" value="P:gluconeogenesis"/>
    <property type="evidence" value="ECO:0007669"/>
    <property type="project" value="TreeGrafter"/>
</dbReference>
<evidence type="ECO:0000313" key="6">
    <source>
        <dbReference type="Proteomes" id="UP000636709"/>
    </source>
</evidence>
<comment type="caution">
    <text evidence="5">The sequence shown here is derived from an EMBL/GenBank/DDBJ whole genome shotgun (WGS) entry which is preliminary data.</text>
</comment>
<dbReference type="AlphaFoldDB" id="A0A835FUA1"/>
<dbReference type="PANTHER" id="PTHR11556:SF35">
    <property type="entry name" value="SEDOHEPTULOSE-1,7-BISPHOSPHATASE, CHLOROPLASTIC"/>
    <property type="match status" value="1"/>
</dbReference>
<dbReference type="GO" id="GO:0006002">
    <property type="term" value="P:fructose 6-phosphate metabolic process"/>
    <property type="evidence" value="ECO:0007669"/>
    <property type="project" value="TreeGrafter"/>
</dbReference>
<evidence type="ECO:0000256" key="2">
    <source>
        <dbReference type="ARBA" id="ARBA00022842"/>
    </source>
</evidence>
<sequence>MVPALSTLTSKSNHLRCLARRQADLESPAATAAARDIYAPPPPPRHEFLLLDEGAPEFATTEQVQSSCSVCDAGVIDMFTNVAAHQLLVYYVKEKYTLRYTGGMVPHIIVKEKGIFTNVTSPSAKAKLRFLFEVAPLGFLVEKAGGFSSDGKQSVLDRVINELDERTQVAYGSKNEIIRFEETLYGSSRLTAGATVGAAV</sequence>
<dbReference type="InterPro" id="IPR044015">
    <property type="entry name" value="FBPase_C_dom"/>
</dbReference>
<keyword evidence="2" id="KW-0460">Magnesium</keyword>
<dbReference type="Pfam" id="PF18913">
    <property type="entry name" value="FBPase_C"/>
    <property type="match status" value="1"/>
</dbReference>
<dbReference type="Proteomes" id="UP000636709">
    <property type="component" value="Unassembled WGS sequence"/>
</dbReference>
<evidence type="ECO:0000256" key="1">
    <source>
        <dbReference type="ARBA" id="ARBA00022723"/>
    </source>
</evidence>
<dbReference type="GO" id="GO:0006000">
    <property type="term" value="P:fructose metabolic process"/>
    <property type="evidence" value="ECO:0007669"/>
    <property type="project" value="TreeGrafter"/>
</dbReference>
<comment type="pathway">
    <text evidence="3">Carbohydrate biosynthesis.</text>
</comment>
<dbReference type="EMBL" id="JACEFO010000325">
    <property type="protein sequence ID" value="KAF8775298.1"/>
    <property type="molecule type" value="Genomic_DNA"/>
</dbReference>
<evidence type="ECO:0000259" key="4">
    <source>
        <dbReference type="Pfam" id="PF18913"/>
    </source>
</evidence>
<evidence type="ECO:0000313" key="5">
    <source>
        <dbReference type="EMBL" id="KAF8775298.1"/>
    </source>
</evidence>
<reference evidence="5" key="1">
    <citation type="submission" date="2020-07" db="EMBL/GenBank/DDBJ databases">
        <title>Genome sequence and genetic diversity analysis of an under-domesticated orphan crop, white fonio (Digitaria exilis).</title>
        <authorList>
            <person name="Bennetzen J.L."/>
            <person name="Chen S."/>
            <person name="Ma X."/>
            <person name="Wang X."/>
            <person name="Yssel A.E.J."/>
            <person name="Chaluvadi S.R."/>
            <person name="Johnson M."/>
            <person name="Gangashetty P."/>
            <person name="Hamidou F."/>
            <person name="Sanogo M.D."/>
            <person name="Zwaenepoel A."/>
            <person name="Wallace J."/>
            <person name="Van De Peer Y."/>
            <person name="Van Deynze A."/>
        </authorList>
    </citation>
    <scope>NUCLEOTIDE SEQUENCE</scope>
    <source>
        <tissue evidence="5">Leaves</tissue>
    </source>
</reference>
<dbReference type="InterPro" id="IPR000146">
    <property type="entry name" value="FBPase_class-1"/>
</dbReference>
<dbReference type="PRINTS" id="PR01958">
    <property type="entry name" value="S17BPHPHTASE"/>
</dbReference>
<dbReference type="GO" id="GO:0042132">
    <property type="term" value="F:fructose 1,6-bisphosphate 1-phosphatase activity"/>
    <property type="evidence" value="ECO:0007669"/>
    <property type="project" value="TreeGrafter"/>
</dbReference>
<protein>
    <recommendedName>
        <fullName evidence="4">Fructose-1-6-bisphosphatase class 1 C-terminal domain-containing protein</fullName>
    </recommendedName>
</protein>
<dbReference type="PROSITE" id="PS00124">
    <property type="entry name" value="FBPASE"/>
    <property type="match status" value="1"/>
</dbReference>
<keyword evidence="6" id="KW-1185">Reference proteome</keyword>
<dbReference type="InterPro" id="IPR023079">
    <property type="entry name" value="SBPase"/>
</dbReference>
<dbReference type="PANTHER" id="PTHR11556">
    <property type="entry name" value="FRUCTOSE-1,6-BISPHOSPHATASE-RELATED"/>
    <property type="match status" value="1"/>
</dbReference>
<keyword evidence="1" id="KW-0479">Metal-binding</keyword>
<dbReference type="SUPFAM" id="SSF56655">
    <property type="entry name" value="Carbohydrate phosphatase"/>
    <property type="match status" value="1"/>
</dbReference>
<feature type="domain" description="Fructose-1-6-bisphosphatase class 1 C-terminal" evidence="4">
    <location>
        <begin position="84"/>
        <end position="183"/>
    </location>
</feature>
<dbReference type="GO" id="GO:0046872">
    <property type="term" value="F:metal ion binding"/>
    <property type="evidence" value="ECO:0007669"/>
    <property type="project" value="UniProtKB-KW"/>
</dbReference>
<dbReference type="GO" id="GO:0030388">
    <property type="term" value="P:fructose 1,6-bisphosphate metabolic process"/>
    <property type="evidence" value="ECO:0007669"/>
    <property type="project" value="TreeGrafter"/>
</dbReference>
<organism evidence="5 6">
    <name type="scientific">Digitaria exilis</name>
    <dbReference type="NCBI Taxonomy" id="1010633"/>
    <lineage>
        <taxon>Eukaryota</taxon>
        <taxon>Viridiplantae</taxon>
        <taxon>Streptophyta</taxon>
        <taxon>Embryophyta</taxon>
        <taxon>Tracheophyta</taxon>
        <taxon>Spermatophyta</taxon>
        <taxon>Magnoliopsida</taxon>
        <taxon>Liliopsida</taxon>
        <taxon>Poales</taxon>
        <taxon>Poaceae</taxon>
        <taxon>PACMAD clade</taxon>
        <taxon>Panicoideae</taxon>
        <taxon>Panicodae</taxon>
        <taxon>Paniceae</taxon>
        <taxon>Anthephorinae</taxon>
        <taxon>Digitaria</taxon>
    </lineage>
</organism>
<dbReference type="Gene3D" id="3.40.190.80">
    <property type="match status" value="1"/>
</dbReference>
<dbReference type="OrthoDB" id="10256725at2759"/>
<accession>A0A835FUA1</accession>
<proteinExistence type="predicted"/>
<dbReference type="FunFam" id="3.40.190.80:FF:000008">
    <property type="entry name" value="Sedoheptulose-1,7-bisphosphatase, chloroplastic"/>
    <property type="match status" value="1"/>
</dbReference>
<name>A0A835FUA1_9POAL</name>
<evidence type="ECO:0000256" key="3">
    <source>
        <dbReference type="ARBA" id="ARBA00024331"/>
    </source>
</evidence>
<dbReference type="InterPro" id="IPR020548">
    <property type="entry name" value="Fructose_bisphosphatase_AS"/>
</dbReference>
<dbReference type="GO" id="GO:0005737">
    <property type="term" value="C:cytoplasm"/>
    <property type="evidence" value="ECO:0007669"/>
    <property type="project" value="TreeGrafter"/>
</dbReference>